<feature type="transmembrane region" description="Helical" evidence="1">
    <location>
        <begin position="46"/>
        <end position="65"/>
    </location>
</feature>
<dbReference type="Proteomes" id="UP000245263">
    <property type="component" value="Chromosome 1"/>
</dbReference>
<keyword evidence="3" id="KW-1185">Reference proteome</keyword>
<protein>
    <recommendedName>
        <fullName evidence="4">Lipoprotein</fullName>
    </recommendedName>
</protein>
<sequence length="263" mass="30810">MFMSELGLFDFQKQKRLADDSKPCKIILNHSFYQTEFRKRKYIMHYIRILILSLVFLGFSCSGLKPPFYRSVHQEFLSTEWKLNVFRISYLGPVQGLWWGEEFYQLDIGLENQTDQFRFFKFFDQKMDKHNLLASLKSDEYTEKVFLENKNLFAAEDFFRQYPGIKLYFSLKEGHNKPTTTYNGELVFPEIRLNKDDYYSAAFVASDLGVPLKGGVVETSVASSGWLAPREFRKYSLYFSVPTGAVLRKVDYPGVLKAELVKE</sequence>
<evidence type="ECO:0008006" key="4">
    <source>
        <dbReference type="Google" id="ProtNLM"/>
    </source>
</evidence>
<evidence type="ECO:0000256" key="1">
    <source>
        <dbReference type="SAM" id="Phobius"/>
    </source>
</evidence>
<evidence type="ECO:0000313" key="3">
    <source>
        <dbReference type="Proteomes" id="UP000245263"/>
    </source>
</evidence>
<keyword evidence="1" id="KW-1133">Transmembrane helix</keyword>
<evidence type="ECO:0000313" key="2">
    <source>
        <dbReference type="EMBL" id="BDA78467.1"/>
    </source>
</evidence>
<keyword evidence="1" id="KW-0472">Membrane</keyword>
<gene>
    <name evidence="2" type="ORF">LPTSP3_g13970</name>
</gene>
<reference evidence="2 3" key="1">
    <citation type="submission" date="2021-08" db="EMBL/GenBank/DDBJ databases">
        <title>Complete genome sequence of Leptospira kobayashii strain E30.</title>
        <authorList>
            <person name="Nakao R."/>
            <person name="Nakamura S."/>
            <person name="Masuzawa T."/>
            <person name="Koizumi N."/>
        </authorList>
    </citation>
    <scope>NUCLEOTIDE SEQUENCE [LARGE SCALE GENOMIC DNA]</scope>
    <source>
        <strain evidence="2 3">E30</strain>
    </source>
</reference>
<dbReference type="EMBL" id="AP025028">
    <property type="protein sequence ID" value="BDA78467.1"/>
    <property type="molecule type" value="Genomic_DNA"/>
</dbReference>
<proteinExistence type="predicted"/>
<organism evidence="2 3">
    <name type="scientific">Leptospira kobayashii</name>
    <dbReference type="NCBI Taxonomy" id="1917830"/>
    <lineage>
        <taxon>Bacteria</taxon>
        <taxon>Pseudomonadati</taxon>
        <taxon>Spirochaetota</taxon>
        <taxon>Spirochaetia</taxon>
        <taxon>Leptospirales</taxon>
        <taxon>Leptospiraceae</taxon>
        <taxon>Leptospira</taxon>
    </lineage>
</organism>
<name>A0ABN6KBY0_9LEPT</name>
<keyword evidence="1" id="KW-0812">Transmembrane</keyword>
<accession>A0ABN6KBY0</accession>